<dbReference type="Proteomes" id="UP000478417">
    <property type="component" value="Unassembled WGS sequence"/>
</dbReference>
<gene>
    <name evidence="1" type="ORF">G0Q06_01090</name>
</gene>
<sequence>MPIYVYEVVQADGTPGPRFEIQQSMSEAPLEKHPETGEPVRRVFLPPNLASKYTPAQTNKRLENKNLEKAGFTKYEKDKLTGRYHRTAGKEGPDVIQRPG</sequence>
<dbReference type="RefSeq" id="WP_163961596.1">
    <property type="nucleotide sequence ID" value="NZ_JAAGNX010000001.1"/>
</dbReference>
<protein>
    <submittedName>
        <fullName evidence="1">FmdB family transcriptional regulator</fullName>
    </submittedName>
</protein>
<comment type="caution">
    <text evidence="1">The sequence shown here is derived from an EMBL/GenBank/DDBJ whole genome shotgun (WGS) entry which is preliminary data.</text>
</comment>
<keyword evidence="2" id="KW-1185">Reference proteome</keyword>
<accession>A0A6B2LZ39</accession>
<name>A0A6B2LZ39_9BACT</name>
<evidence type="ECO:0000313" key="1">
    <source>
        <dbReference type="EMBL" id="NDV61037.1"/>
    </source>
</evidence>
<proteinExistence type="predicted"/>
<evidence type="ECO:0000313" key="2">
    <source>
        <dbReference type="Proteomes" id="UP000478417"/>
    </source>
</evidence>
<reference evidence="1 2" key="1">
    <citation type="submission" date="2020-02" db="EMBL/GenBank/DDBJ databases">
        <title>Albibacoteraceae fam. nov., the first described family within the subdivision 4 Verrucomicrobia.</title>
        <authorList>
            <person name="Xi F."/>
        </authorList>
    </citation>
    <scope>NUCLEOTIDE SEQUENCE [LARGE SCALE GENOMIC DNA]</scope>
    <source>
        <strain evidence="1 2">CK1056</strain>
    </source>
</reference>
<dbReference type="EMBL" id="JAAGNX010000001">
    <property type="protein sequence ID" value="NDV61037.1"/>
    <property type="molecule type" value="Genomic_DNA"/>
</dbReference>
<organism evidence="1 2">
    <name type="scientific">Oceanipulchritudo coccoides</name>
    <dbReference type="NCBI Taxonomy" id="2706888"/>
    <lineage>
        <taxon>Bacteria</taxon>
        <taxon>Pseudomonadati</taxon>
        <taxon>Verrucomicrobiota</taxon>
        <taxon>Opitutia</taxon>
        <taxon>Puniceicoccales</taxon>
        <taxon>Oceanipulchritudinaceae</taxon>
        <taxon>Oceanipulchritudo</taxon>
    </lineage>
</organism>
<dbReference type="AlphaFoldDB" id="A0A6B2LZ39"/>